<reference evidence="2" key="1">
    <citation type="submission" date="2014-11" db="EMBL/GenBank/DDBJ databases">
        <authorList>
            <person name="Amaro Gonzalez C."/>
        </authorList>
    </citation>
    <scope>NUCLEOTIDE SEQUENCE</scope>
</reference>
<feature type="transmembrane region" description="Helical" evidence="1">
    <location>
        <begin position="6"/>
        <end position="31"/>
    </location>
</feature>
<keyword evidence="1" id="KW-0812">Transmembrane</keyword>
<sequence>MVSSFFLFQIIFNVFALCILFLNESSCILLATDLM</sequence>
<organism evidence="2">
    <name type="scientific">Anguilla anguilla</name>
    <name type="common">European freshwater eel</name>
    <name type="synonym">Muraena anguilla</name>
    <dbReference type="NCBI Taxonomy" id="7936"/>
    <lineage>
        <taxon>Eukaryota</taxon>
        <taxon>Metazoa</taxon>
        <taxon>Chordata</taxon>
        <taxon>Craniata</taxon>
        <taxon>Vertebrata</taxon>
        <taxon>Euteleostomi</taxon>
        <taxon>Actinopterygii</taxon>
        <taxon>Neopterygii</taxon>
        <taxon>Teleostei</taxon>
        <taxon>Anguilliformes</taxon>
        <taxon>Anguillidae</taxon>
        <taxon>Anguilla</taxon>
    </lineage>
</organism>
<reference evidence="2" key="2">
    <citation type="journal article" date="2015" name="Fish Shellfish Immunol.">
        <title>Early steps in the European eel (Anguilla anguilla)-Vibrio vulnificus interaction in the gills: Role of the RtxA13 toxin.</title>
        <authorList>
            <person name="Callol A."/>
            <person name="Pajuelo D."/>
            <person name="Ebbesson L."/>
            <person name="Teles M."/>
            <person name="MacKenzie S."/>
            <person name="Amaro C."/>
        </authorList>
    </citation>
    <scope>NUCLEOTIDE SEQUENCE</scope>
</reference>
<protein>
    <submittedName>
        <fullName evidence="2">Uncharacterized protein</fullName>
    </submittedName>
</protein>
<evidence type="ECO:0000313" key="2">
    <source>
        <dbReference type="EMBL" id="JAH04843.1"/>
    </source>
</evidence>
<dbReference type="EMBL" id="GBXM01103734">
    <property type="protein sequence ID" value="JAH04843.1"/>
    <property type="molecule type" value="Transcribed_RNA"/>
</dbReference>
<accession>A0A0E9PLZ9</accession>
<evidence type="ECO:0000256" key="1">
    <source>
        <dbReference type="SAM" id="Phobius"/>
    </source>
</evidence>
<proteinExistence type="predicted"/>
<keyword evidence="1" id="KW-1133">Transmembrane helix</keyword>
<dbReference type="AlphaFoldDB" id="A0A0E9PLZ9"/>
<name>A0A0E9PLZ9_ANGAN</name>
<keyword evidence="1" id="KW-0472">Membrane</keyword>